<evidence type="ECO:0000256" key="4">
    <source>
        <dbReference type="ARBA" id="ARBA00010701"/>
    </source>
</evidence>
<keyword evidence="13" id="KW-0072">Autophagy</keyword>
<evidence type="ECO:0000259" key="19">
    <source>
        <dbReference type="Pfam" id="PF01764"/>
    </source>
</evidence>
<keyword evidence="9" id="KW-0378">Hydrolase</keyword>
<dbReference type="GO" id="GO:0034496">
    <property type="term" value="P:multivesicular body membrane disassembly"/>
    <property type="evidence" value="ECO:0007669"/>
    <property type="project" value="TreeGrafter"/>
</dbReference>
<dbReference type="Gene3D" id="3.40.50.1820">
    <property type="entry name" value="alpha/beta hydrolase"/>
    <property type="match status" value="1"/>
</dbReference>
<dbReference type="OrthoDB" id="58570at2759"/>
<evidence type="ECO:0000313" key="21">
    <source>
        <dbReference type="Proteomes" id="UP000054097"/>
    </source>
</evidence>
<reference evidence="20 21" key="1">
    <citation type="submission" date="2014-04" db="EMBL/GenBank/DDBJ databases">
        <authorList>
            <consortium name="DOE Joint Genome Institute"/>
            <person name="Kuo A."/>
            <person name="Zuccaro A."/>
            <person name="Kohler A."/>
            <person name="Nagy L.G."/>
            <person name="Floudas D."/>
            <person name="Copeland A."/>
            <person name="Barry K.W."/>
            <person name="Cichocki N."/>
            <person name="Veneault-Fourrey C."/>
            <person name="LaButti K."/>
            <person name="Lindquist E.A."/>
            <person name="Lipzen A."/>
            <person name="Lundell T."/>
            <person name="Morin E."/>
            <person name="Murat C."/>
            <person name="Sun H."/>
            <person name="Tunlid A."/>
            <person name="Henrissat B."/>
            <person name="Grigoriev I.V."/>
            <person name="Hibbett D.S."/>
            <person name="Martin F."/>
            <person name="Nordberg H.P."/>
            <person name="Cantor M.N."/>
            <person name="Hua S.X."/>
        </authorList>
    </citation>
    <scope>NUCLEOTIDE SEQUENCE [LARGE SCALE GENOMIC DNA]</scope>
    <source>
        <strain evidence="20 21">MAFF 305830</strain>
    </source>
</reference>
<comment type="subunit">
    <text evidence="5">Binds to both phosphatidylinositol (PI) and phosphatidylinositol 3,5-bisphosphate (PIP2).</text>
</comment>
<dbReference type="HOGENOM" id="CLU_028295_1_1_1"/>
<evidence type="ECO:0000256" key="11">
    <source>
        <dbReference type="ARBA" id="ARBA00022968"/>
    </source>
</evidence>
<evidence type="ECO:0000256" key="10">
    <source>
        <dbReference type="ARBA" id="ARBA00022963"/>
    </source>
</evidence>
<evidence type="ECO:0000256" key="8">
    <source>
        <dbReference type="ARBA" id="ARBA00022753"/>
    </source>
</evidence>
<evidence type="ECO:0000256" key="16">
    <source>
        <dbReference type="ARBA" id="ARBA00023180"/>
    </source>
</evidence>
<dbReference type="InterPro" id="IPR002921">
    <property type="entry name" value="Fungal_lipase-type"/>
</dbReference>
<evidence type="ECO:0000256" key="7">
    <source>
        <dbReference type="ARBA" id="ARBA00022692"/>
    </source>
</evidence>
<proteinExistence type="inferred from homology"/>
<name>A0A0C3B1E2_SERVB</name>
<feature type="domain" description="Fungal lipase-type" evidence="19">
    <location>
        <begin position="262"/>
        <end position="287"/>
    </location>
</feature>
<dbReference type="PANTHER" id="PTHR47175">
    <property type="entry name" value="LIPASE ATG15-RELATED"/>
    <property type="match status" value="1"/>
</dbReference>
<comment type="catalytic activity">
    <reaction evidence="1">
        <text>a triacylglycerol + H2O = a diacylglycerol + a fatty acid + H(+)</text>
        <dbReference type="Rhea" id="RHEA:12044"/>
        <dbReference type="ChEBI" id="CHEBI:15377"/>
        <dbReference type="ChEBI" id="CHEBI:15378"/>
        <dbReference type="ChEBI" id="CHEBI:17855"/>
        <dbReference type="ChEBI" id="CHEBI:18035"/>
        <dbReference type="ChEBI" id="CHEBI:28868"/>
        <dbReference type="EC" id="3.1.1.3"/>
    </reaction>
</comment>
<evidence type="ECO:0000256" key="12">
    <source>
        <dbReference type="ARBA" id="ARBA00022989"/>
    </source>
</evidence>
<evidence type="ECO:0000256" key="5">
    <source>
        <dbReference type="ARBA" id="ARBA00011137"/>
    </source>
</evidence>
<dbReference type="Pfam" id="PF01764">
    <property type="entry name" value="Lipase_3"/>
    <property type="match status" value="1"/>
</dbReference>
<evidence type="ECO:0000256" key="1">
    <source>
        <dbReference type="ARBA" id="ARBA00001024"/>
    </source>
</evidence>
<dbReference type="GO" id="GO:0004620">
    <property type="term" value="F:phospholipase activity"/>
    <property type="evidence" value="ECO:0007669"/>
    <property type="project" value="TreeGrafter"/>
</dbReference>
<comment type="function">
    <text evidence="17">Lipase which is essential for lysis of subvacuolar cytoplasm to vacuole targeted bodies and intravacuolar autophagic bodies. Involved in the lysis of intravacuolar multivesicular body (MVB) vesicles. The intravacuolar membrane disintegration by ATG15 is critical to life span extension.</text>
</comment>
<dbReference type="AlphaFoldDB" id="A0A0C3B1E2"/>
<dbReference type="CDD" id="cd00519">
    <property type="entry name" value="Lipase_3"/>
    <property type="match status" value="1"/>
</dbReference>
<keyword evidence="7" id="KW-0812">Transmembrane</keyword>
<evidence type="ECO:0000256" key="2">
    <source>
        <dbReference type="ARBA" id="ARBA00004270"/>
    </source>
</evidence>
<dbReference type="STRING" id="933852.A0A0C3B1E2"/>
<keyword evidence="12" id="KW-1133">Transmembrane helix</keyword>
<dbReference type="EC" id="3.1.1.3" evidence="6"/>
<protein>
    <recommendedName>
        <fullName evidence="6">triacylglycerol lipase</fullName>
        <ecNumber evidence="6">3.1.1.3</ecNumber>
    </recommendedName>
    <alternativeName>
        <fullName evidence="18">Autophagy-related protein 15</fullName>
    </alternativeName>
</protein>
<dbReference type="GO" id="GO:0005775">
    <property type="term" value="C:vacuolar lumen"/>
    <property type="evidence" value="ECO:0007669"/>
    <property type="project" value="TreeGrafter"/>
</dbReference>
<evidence type="ECO:0000256" key="9">
    <source>
        <dbReference type="ARBA" id="ARBA00022801"/>
    </source>
</evidence>
<keyword evidence="10" id="KW-0442">Lipid degradation</keyword>
<keyword evidence="15" id="KW-0472">Membrane</keyword>
<keyword evidence="14" id="KW-0443">Lipid metabolism</keyword>
<dbReference type="GO" id="GO:0046461">
    <property type="term" value="P:neutral lipid catabolic process"/>
    <property type="evidence" value="ECO:0007669"/>
    <property type="project" value="TreeGrafter"/>
</dbReference>
<dbReference type="InterPro" id="IPR050805">
    <property type="entry name" value="ATG15_Lipase"/>
</dbReference>
<organism evidence="20 21">
    <name type="scientific">Serendipita vermifera MAFF 305830</name>
    <dbReference type="NCBI Taxonomy" id="933852"/>
    <lineage>
        <taxon>Eukaryota</taxon>
        <taxon>Fungi</taxon>
        <taxon>Dikarya</taxon>
        <taxon>Basidiomycota</taxon>
        <taxon>Agaricomycotina</taxon>
        <taxon>Agaricomycetes</taxon>
        <taxon>Sebacinales</taxon>
        <taxon>Serendipitaceae</taxon>
        <taxon>Serendipita</taxon>
    </lineage>
</organism>
<sequence length="426" mass="47684">MYIPKVFTWALWPWAPEPQKTSLKPLEFTLRHVHAHTGARVVFKDVMEHQRLSIAETTPEFSTSFTLTPRSTKVHRPRSQQQFFQAQEASRNRLRKRRRGELVEDDEISVAWDEWDVPGPDTGSRDALLVLAKMSWNTYILPEDPQWYDLSDWGTTYPFGWEPSDDGLRGHVFVSTDNSTVVVSIKGTSASGVGGGPTVGKDKLNDNLLFSCCCARVGPTWSPVCGCYGGKYRCDENCVQEALVEESLFYPVGTNLYNNISYIYPEANIWVTGHSLGGALSGLMGVTFGLPVVTFEAPAERMASRRLHLPQPPEIQHITHVFHTADPIPMGTCTGVLSSCAIAGYAMESRCHLGKKRLYDTVTKYGWSQDVRTHRIGVIIDRLLAEDWEEGKPVPDETVDGSDCDDQECYAWEFGEFLNKSSSSSC</sequence>
<evidence type="ECO:0000256" key="17">
    <source>
        <dbReference type="ARBA" id="ARBA00024663"/>
    </source>
</evidence>
<evidence type="ECO:0000256" key="15">
    <source>
        <dbReference type="ARBA" id="ARBA00023136"/>
    </source>
</evidence>
<dbReference type="GO" id="GO:0034727">
    <property type="term" value="P:piecemeal microautophagy of the nucleus"/>
    <property type="evidence" value="ECO:0007669"/>
    <property type="project" value="TreeGrafter"/>
</dbReference>
<evidence type="ECO:0000256" key="3">
    <source>
        <dbReference type="ARBA" id="ARBA00004343"/>
    </source>
</evidence>
<dbReference type="GO" id="GO:0032585">
    <property type="term" value="C:multivesicular body membrane"/>
    <property type="evidence" value="ECO:0007669"/>
    <property type="project" value="UniProtKB-SubCell"/>
</dbReference>
<gene>
    <name evidence="20" type="ORF">M408DRAFT_73453</name>
</gene>
<comment type="similarity">
    <text evidence="4">Belongs to the AB hydrolase superfamily. Lipase family.</text>
</comment>
<keyword evidence="8" id="KW-0967">Endosome</keyword>
<reference evidence="21" key="2">
    <citation type="submission" date="2015-01" db="EMBL/GenBank/DDBJ databases">
        <title>Evolutionary Origins and Diversification of the Mycorrhizal Mutualists.</title>
        <authorList>
            <consortium name="DOE Joint Genome Institute"/>
            <consortium name="Mycorrhizal Genomics Consortium"/>
            <person name="Kohler A."/>
            <person name="Kuo A."/>
            <person name="Nagy L.G."/>
            <person name="Floudas D."/>
            <person name="Copeland A."/>
            <person name="Barry K.W."/>
            <person name="Cichocki N."/>
            <person name="Veneault-Fourrey C."/>
            <person name="LaButti K."/>
            <person name="Lindquist E.A."/>
            <person name="Lipzen A."/>
            <person name="Lundell T."/>
            <person name="Morin E."/>
            <person name="Murat C."/>
            <person name="Riley R."/>
            <person name="Ohm R."/>
            <person name="Sun H."/>
            <person name="Tunlid A."/>
            <person name="Henrissat B."/>
            <person name="Grigoriev I.V."/>
            <person name="Hibbett D.S."/>
            <person name="Martin F."/>
        </authorList>
    </citation>
    <scope>NUCLEOTIDE SEQUENCE [LARGE SCALE GENOMIC DNA]</scope>
    <source>
        <strain evidence="21">MAFF 305830</strain>
    </source>
</reference>
<evidence type="ECO:0000313" key="20">
    <source>
        <dbReference type="EMBL" id="KIM26024.1"/>
    </source>
</evidence>
<evidence type="ECO:0000256" key="13">
    <source>
        <dbReference type="ARBA" id="ARBA00023006"/>
    </source>
</evidence>
<evidence type="ECO:0000256" key="18">
    <source>
        <dbReference type="ARBA" id="ARBA00029828"/>
    </source>
</evidence>
<keyword evidence="16" id="KW-0325">Glycoprotein</keyword>
<evidence type="ECO:0000256" key="6">
    <source>
        <dbReference type="ARBA" id="ARBA00013279"/>
    </source>
</evidence>
<dbReference type="GO" id="GO:0006660">
    <property type="term" value="P:phosphatidylserine catabolic process"/>
    <property type="evidence" value="ECO:0007669"/>
    <property type="project" value="TreeGrafter"/>
</dbReference>
<dbReference type="InterPro" id="IPR029058">
    <property type="entry name" value="AB_hydrolase_fold"/>
</dbReference>
<dbReference type="Proteomes" id="UP000054097">
    <property type="component" value="Unassembled WGS sequence"/>
</dbReference>
<dbReference type="EMBL" id="KN824309">
    <property type="protein sequence ID" value="KIM26024.1"/>
    <property type="molecule type" value="Genomic_DNA"/>
</dbReference>
<dbReference type="PANTHER" id="PTHR47175:SF2">
    <property type="entry name" value="LIPASE ATG15-RELATED"/>
    <property type="match status" value="1"/>
</dbReference>
<evidence type="ECO:0000256" key="14">
    <source>
        <dbReference type="ARBA" id="ARBA00023098"/>
    </source>
</evidence>
<keyword evidence="21" id="KW-1185">Reference proteome</keyword>
<dbReference type="SUPFAM" id="SSF53474">
    <property type="entry name" value="alpha/beta-Hydrolases"/>
    <property type="match status" value="1"/>
</dbReference>
<accession>A0A0C3B1E2</accession>
<keyword evidence="11" id="KW-0735">Signal-anchor</keyword>
<comment type="subcellular location">
    <subcellularLocation>
        <location evidence="3">Endosome</location>
        <location evidence="3">Multivesicular body membrane</location>
        <topology evidence="3">Single-pass type II membrane protein</topology>
    </subcellularLocation>
    <subcellularLocation>
        <location evidence="2">Prevacuolar compartment membrane</location>
        <topology evidence="2">Single-pass type II membrane protein</topology>
    </subcellularLocation>
</comment>
<dbReference type="GO" id="GO:0004806">
    <property type="term" value="F:triacylglycerol lipase activity"/>
    <property type="evidence" value="ECO:0007669"/>
    <property type="project" value="UniProtKB-EC"/>
</dbReference>